<dbReference type="Gene3D" id="1.10.760.10">
    <property type="entry name" value="Cytochrome c-like domain"/>
    <property type="match status" value="2"/>
</dbReference>
<dbReference type="Pfam" id="PF21342">
    <property type="entry name" value="SoxA-TsdA_cyt-c"/>
    <property type="match status" value="2"/>
</dbReference>
<keyword evidence="7" id="KW-0479">Metal-binding</keyword>
<evidence type="ECO:0000256" key="5">
    <source>
        <dbReference type="ARBA" id="ARBA00022617"/>
    </source>
</evidence>
<dbReference type="InterPro" id="IPR025710">
    <property type="entry name" value="SoxA"/>
</dbReference>
<evidence type="ECO:0000256" key="12">
    <source>
        <dbReference type="ARBA" id="ARBA00025746"/>
    </source>
</evidence>
<evidence type="ECO:0000256" key="3">
    <source>
        <dbReference type="ARBA" id="ARBA00019364"/>
    </source>
</evidence>
<keyword evidence="4" id="KW-0813">Transport</keyword>
<reference evidence="16" key="1">
    <citation type="submission" date="2018-06" db="EMBL/GenBank/DDBJ databases">
        <authorList>
            <person name="Zhirakovskaya E."/>
        </authorList>
    </citation>
    <scope>NUCLEOTIDE SEQUENCE</scope>
</reference>
<evidence type="ECO:0000256" key="10">
    <source>
        <dbReference type="ARBA" id="ARBA00022982"/>
    </source>
</evidence>
<keyword evidence="9" id="KW-0574">Periplasm</keyword>
<keyword evidence="8" id="KW-0732">Signal</keyword>
<dbReference type="GO" id="GO:0019417">
    <property type="term" value="P:sulfur oxidation"/>
    <property type="evidence" value="ECO:0007669"/>
    <property type="project" value="InterPro"/>
</dbReference>
<dbReference type="GO" id="GO:0009055">
    <property type="term" value="F:electron transfer activity"/>
    <property type="evidence" value="ECO:0007669"/>
    <property type="project" value="InterPro"/>
</dbReference>
<evidence type="ECO:0000256" key="6">
    <source>
        <dbReference type="ARBA" id="ARBA00022679"/>
    </source>
</evidence>
<keyword evidence="11" id="KW-0408">Iron</keyword>
<keyword evidence="5" id="KW-0349">Heme</keyword>
<comment type="catalytic activity">
    <reaction evidence="14">
        <text>S-sulfanyl-L-cysteinyl-[SoxY protein] + thiosulfate + 2 Fe(III)-[cytochrome c] = S-(2-sulfodisulfanyl)-L-cysteinyl-[SoxY protein] + 2 Fe(II)-[cytochrome c] + 2 H(+)</text>
        <dbReference type="Rhea" id="RHEA:51224"/>
        <dbReference type="Rhea" id="RHEA-COMP:10350"/>
        <dbReference type="Rhea" id="RHEA-COMP:14399"/>
        <dbReference type="Rhea" id="RHEA-COMP:14689"/>
        <dbReference type="Rhea" id="RHEA-COMP:14690"/>
        <dbReference type="ChEBI" id="CHEBI:15378"/>
        <dbReference type="ChEBI" id="CHEBI:29033"/>
        <dbReference type="ChEBI" id="CHEBI:29034"/>
        <dbReference type="ChEBI" id="CHEBI:33542"/>
        <dbReference type="ChEBI" id="CHEBI:61963"/>
        <dbReference type="ChEBI" id="CHEBI:140664"/>
        <dbReference type="EC" id="2.8.5.2"/>
    </reaction>
</comment>
<dbReference type="GO" id="GO:0070069">
    <property type="term" value="C:cytochrome complex"/>
    <property type="evidence" value="ECO:0007669"/>
    <property type="project" value="InterPro"/>
</dbReference>
<dbReference type="GO" id="GO:0016669">
    <property type="term" value="F:oxidoreductase activity, acting on a sulfur group of donors, cytochrome as acceptor"/>
    <property type="evidence" value="ECO:0007669"/>
    <property type="project" value="InterPro"/>
</dbReference>
<evidence type="ECO:0000256" key="4">
    <source>
        <dbReference type="ARBA" id="ARBA00022448"/>
    </source>
</evidence>
<dbReference type="InterPro" id="IPR036909">
    <property type="entry name" value="Cyt_c-like_dom_sf"/>
</dbReference>
<dbReference type="GO" id="GO:0042597">
    <property type="term" value="C:periplasmic space"/>
    <property type="evidence" value="ECO:0007669"/>
    <property type="project" value="UniProtKB-SubCell"/>
</dbReference>
<dbReference type="AlphaFoldDB" id="A0A3B1A0F2"/>
<evidence type="ECO:0000256" key="1">
    <source>
        <dbReference type="ARBA" id="ARBA00004418"/>
    </source>
</evidence>
<feature type="domain" description="Cytochrome c" evidence="15">
    <location>
        <begin position="71"/>
        <end position="148"/>
    </location>
</feature>
<comment type="similarity">
    <text evidence="12">Belongs to the SoxA family.</text>
</comment>
<evidence type="ECO:0000313" key="16">
    <source>
        <dbReference type="EMBL" id="VAW86316.1"/>
    </source>
</evidence>
<dbReference type="EC" id="2.8.5.2" evidence="2"/>
<evidence type="ECO:0000256" key="13">
    <source>
        <dbReference type="ARBA" id="ARBA00048077"/>
    </source>
</evidence>
<proteinExistence type="inferred from homology"/>
<evidence type="ECO:0000256" key="8">
    <source>
        <dbReference type="ARBA" id="ARBA00022729"/>
    </source>
</evidence>
<name>A0A3B1A0F2_9ZZZZ</name>
<dbReference type="GO" id="GO:0046872">
    <property type="term" value="F:metal ion binding"/>
    <property type="evidence" value="ECO:0007669"/>
    <property type="project" value="UniProtKB-KW"/>
</dbReference>
<dbReference type="SUPFAM" id="SSF46626">
    <property type="entry name" value="Cytochrome c"/>
    <property type="match status" value="2"/>
</dbReference>
<evidence type="ECO:0000256" key="9">
    <source>
        <dbReference type="ARBA" id="ARBA00022764"/>
    </source>
</evidence>
<accession>A0A3B1A0F2</accession>
<dbReference type="GO" id="GO:0020037">
    <property type="term" value="F:heme binding"/>
    <property type="evidence" value="ECO:0007669"/>
    <property type="project" value="InterPro"/>
</dbReference>
<evidence type="ECO:0000256" key="14">
    <source>
        <dbReference type="ARBA" id="ARBA00048423"/>
    </source>
</evidence>
<gene>
    <name evidence="16" type="ORF">MNBD_GAMMA18-1805</name>
</gene>
<keyword evidence="10" id="KW-0249">Electron transport</keyword>
<keyword evidence="6" id="KW-0808">Transferase</keyword>
<dbReference type="GO" id="GO:0016740">
    <property type="term" value="F:transferase activity"/>
    <property type="evidence" value="ECO:0007669"/>
    <property type="project" value="UniProtKB-KW"/>
</dbReference>
<feature type="domain" description="Cytochrome c" evidence="15">
    <location>
        <begin position="168"/>
        <end position="256"/>
    </location>
</feature>
<dbReference type="NCBIfam" id="TIGR04484">
    <property type="entry name" value="thiosulf_SoxA"/>
    <property type="match status" value="1"/>
</dbReference>
<evidence type="ECO:0000256" key="7">
    <source>
        <dbReference type="ARBA" id="ARBA00022723"/>
    </source>
</evidence>
<evidence type="ECO:0000256" key="11">
    <source>
        <dbReference type="ARBA" id="ARBA00023004"/>
    </source>
</evidence>
<evidence type="ECO:0000259" key="15">
    <source>
        <dbReference type="Pfam" id="PF21342"/>
    </source>
</evidence>
<evidence type="ECO:0000256" key="2">
    <source>
        <dbReference type="ARBA" id="ARBA00012408"/>
    </source>
</evidence>
<organism evidence="16">
    <name type="scientific">hydrothermal vent metagenome</name>
    <dbReference type="NCBI Taxonomy" id="652676"/>
    <lineage>
        <taxon>unclassified sequences</taxon>
        <taxon>metagenomes</taxon>
        <taxon>ecological metagenomes</taxon>
    </lineage>
</organism>
<sequence>MYVYLVVVLLACLPALLSASEPKSHQQQLQDYFLDKSPAIPLSSYANDNSPLDNSITLSGLPPYSQQAQQGKKLLSTPFSNGHNYSYCFRSNGLGIGSDYPYFDVLSGQVKTLAMDVNECREENGKSAYEYDHADMKSIVLYMMDTSRRNITNVIMPNDPRAEAVFNQGKTFFFSRRGQLDMACAHCHIDYANKSYGQQQIPPALGLPLRMPRYDSSNDTVTTLHERFNQCLGYTKAKPFPLQSEALRNLEFYLFYVNNTLPLNAPSVKQSIHE</sequence>
<comment type="subcellular location">
    <subcellularLocation>
        <location evidence="1">Periplasm</location>
    </subcellularLocation>
</comment>
<comment type="catalytic activity">
    <reaction evidence="13">
        <text>L-cysteinyl-[SoxY protein] + thiosulfate + 2 Fe(III)-[cytochrome c] = S-sulfosulfanyl-L-cysteinyl-[SoxY protein] + 2 Fe(II)-[cytochrome c] + 2 H(+)</text>
        <dbReference type="Rhea" id="RHEA:56720"/>
        <dbReference type="Rhea" id="RHEA-COMP:10350"/>
        <dbReference type="Rhea" id="RHEA-COMP:14328"/>
        <dbReference type="Rhea" id="RHEA-COMP:14399"/>
        <dbReference type="Rhea" id="RHEA-COMP:14691"/>
        <dbReference type="ChEBI" id="CHEBI:15378"/>
        <dbReference type="ChEBI" id="CHEBI:29033"/>
        <dbReference type="ChEBI" id="CHEBI:29034"/>
        <dbReference type="ChEBI" id="CHEBI:29950"/>
        <dbReference type="ChEBI" id="CHEBI:33542"/>
        <dbReference type="ChEBI" id="CHEBI:139321"/>
        <dbReference type="EC" id="2.8.5.2"/>
    </reaction>
</comment>
<dbReference type="EMBL" id="UOFP01000134">
    <property type="protein sequence ID" value="VAW86316.1"/>
    <property type="molecule type" value="Genomic_DNA"/>
</dbReference>
<dbReference type="InterPro" id="IPR009056">
    <property type="entry name" value="Cyt_c-like_dom"/>
</dbReference>
<protein>
    <recommendedName>
        <fullName evidence="3">L-cysteine S-thiosulfotransferase subunit SoxA</fullName>
        <ecNumber evidence="2">2.8.5.2</ecNumber>
    </recommendedName>
</protein>